<feature type="chain" id="PRO_5018698070" evidence="1">
    <location>
        <begin position="24"/>
        <end position="74"/>
    </location>
</feature>
<reference evidence="2" key="1">
    <citation type="submission" date="2025-08" db="UniProtKB">
        <authorList>
            <consortium name="Ensembl"/>
        </authorList>
    </citation>
    <scope>IDENTIFICATION</scope>
</reference>
<reference evidence="2" key="2">
    <citation type="submission" date="2025-09" db="UniProtKB">
        <authorList>
            <consortium name="Ensembl"/>
        </authorList>
    </citation>
    <scope>IDENTIFICATION</scope>
</reference>
<proteinExistence type="predicted"/>
<evidence type="ECO:0000256" key="1">
    <source>
        <dbReference type="SAM" id="SignalP"/>
    </source>
</evidence>
<accession>A0A3Q0RED8</accession>
<dbReference type="Ensembl" id="ENSACIT00000008784.1">
    <property type="protein sequence ID" value="ENSACIP00000008532.1"/>
    <property type="gene ID" value="ENSACIG00000006686.1"/>
</dbReference>
<sequence length="74" mass="8126">SLLSRLCMCVRLCLSACLQVVVQQRLNEEVEVMALVNLPEKGHREDEVSQVTTNGGGPKAATPLIRLLPCDYLC</sequence>
<dbReference type="AlphaFoldDB" id="A0A3Q0RED8"/>
<dbReference type="Proteomes" id="UP000261340">
    <property type="component" value="Unplaced"/>
</dbReference>
<evidence type="ECO:0000313" key="2">
    <source>
        <dbReference type="Ensembl" id="ENSACIP00000008532.1"/>
    </source>
</evidence>
<organism evidence="2 3">
    <name type="scientific">Amphilophus citrinellus</name>
    <name type="common">Midas cichlid</name>
    <name type="synonym">Cichlasoma citrinellum</name>
    <dbReference type="NCBI Taxonomy" id="61819"/>
    <lineage>
        <taxon>Eukaryota</taxon>
        <taxon>Metazoa</taxon>
        <taxon>Chordata</taxon>
        <taxon>Craniata</taxon>
        <taxon>Vertebrata</taxon>
        <taxon>Euteleostomi</taxon>
        <taxon>Actinopterygii</taxon>
        <taxon>Neopterygii</taxon>
        <taxon>Teleostei</taxon>
        <taxon>Neoteleostei</taxon>
        <taxon>Acanthomorphata</taxon>
        <taxon>Ovalentaria</taxon>
        <taxon>Cichlomorphae</taxon>
        <taxon>Cichliformes</taxon>
        <taxon>Cichlidae</taxon>
        <taxon>New World cichlids</taxon>
        <taxon>Cichlasomatinae</taxon>
        <taxon>Heroini</taxon>
        <taxon>Amphilophus</taxon>
    </lineage>
</organism>
<protein>
    <submittedName>
        <fullName evidence="2">Uncharacterized protein</fullName>
    </submittedName>
</protein>
<feature type="signal peptide" evidence="1">
    <location>
        <begin position="1"/>
        <end position="23"/>
    </location>
</feature>
<keyword evidence="1" id="KW-0732">Signal</keyword>
<evidence type="ECO:0000313" key="3">
    <source>
        <dbReference type="Proteomes" id="UP000261340"/>
    </source>
</evidence>
<keyword evidence="3" id="KW-1185">Reference proteome</keyword>
<name>A0A3Q0RED8_AMPCI</name>